<sequence length="722" mass="78604">MAENDPTADPVDEAFAAYLRSCDAGELTSREDFLKQFPGVADQLKQLMEAADLLGQVTLASGLSSSQRVADHGAKTVALNLAEGEQSNVDPAITLPMAPRAKNDPGPTLPFDLGDYELQHVLGKGGMGIVYLANQKQLNRMVAVKMIRGGMLADESDVRRFYTEAQAVARLNHPGIVPVYQFGQRAGHHFFSMAYICGSDLQRKLYAECLDPKQAARYVRDVARAIDHAHHKGVLHRDLKPANVLIDEQDQVHVTDFGLAKHMDGDSSVTGTGAALGTPHYMAPEQAGGLSDRANRQSDVYAMGAILFACLTGRPPIAAETVMQTLLDVVHNPAPPVRSFRSDAPVDLETIIAKCLEKNPQKRYASAGQLADDLDAFLDDRPITARPRSMPVRIWHWLEGVPLVAAVSGRRMVSASLSHRRFQAAMLLLLLMTPFIATGLALLWQQHKESMPRIVRFAGGHENGVYNTVSNSIAKRLQAKYKVTTAVASSNGSLDNRTRLLRGEVHLAPVQASAISGDPLCVVAPLFFEVVHFLVRQDANVNTLSDLNGHRVAVGPLGSGSRATTEMVFESLNITPEMAVREVLAWEDLQSDTAPDVAVICIGLGSPLVANLIRHHRWQLMSIPTPIQISLQHPTLRPMTIESRDYPGIDIPAEGIASVGTTAFLAARTDTPSELVTATLQTLYEPPTLCIGMIPRKHAAEWQGLAFHRAARQFFETTETAD</sequence>
<gene>
    <name evidence="10" type="primary">prkC_17</name>
    <name evidence="10" type="ORF">Pla52o_45000</name>
</gene>
<dbReference type="SMART" id="SM00220">
    <property type="entry name" value="S_TKc"/>
    <property type="match status" value="1"/>
</dbReference>
<evidence type="ECO:0000256" key="4">
    <source>
        <dbReference type="ARBA" id="ARBA00022741"/>
    </source>
</evidence>
<keyword evidence="8" id="KW-0812">Transmembrane</keyword>
<feature type="domain" description="Protein kinase" evidence="9">
    <location>
        <begin position="116"/>
        <end position="378"/>
    </location>
</feature>
<dbReference type="SUPFAM" id="SSF56112">
    <property type="entry name" value="Protein kinase-like (PK-like)"/>
    <property type="match status" value="1"/>
</dbReference>
<accession>A0A5C6C8X2</accession>
<dbReference type="Pfam" id="PF16868">
    <property type="entry name" value="NMT1_3"/>
    <property type="match status" value="1"/>
</dbReference>
<dbReference type="InterPro" id="IPR000719">
    <property type="entry name" value="Prot_kinase_dom"/>
</dbReference>
<keyword evidence="4 7" id="KW-0547">Nucleotide-binding</keyword>
<evidence type="ECO:0000256" key="8">
    <source>
        <dbReference type="SAM" id="Phobius"/>
    </source>
</evidence>
<evidence type="ECO:0000256" key="2">
    <source>
        <dbReference type="ARBA" id="ARBA00022527"/>
    </source>
</evidence>
<dbReference type="InterPro" id="IPR008271">
    <property type="entry name" value="Ser/Thr_kinase_AS"/>
</dbReference>
<keyword evidence="2" id="KW-0723">Serine/threonine-protein kinase</keyword>
<dbReference type="PROSITE" id="PS00108">
    <property type="entry name" value="PROTEIN_KINASE_ST"/>
    <property type="match status" value="1"/>
</dbReference>
<evidence type="ECO:0000256" key="3">
    <source>
        <dbReference type="ARBA" id="ARBA00022679"/>
    </source>
</evidence>
<keyword evidence="8" id="KW-1133">Transmembrane helix</keyword>
<dbReference type="Gene3D" id="3.40.190.10">
    <property type="entry name" value="Periplasmic binding protein-like II"/>
    <property type="match status" value="2"/>
</dbReference>
<evidence type="ECO:0000256" key="6">
    <source>
        <dbReference type="ARBA" id="ARBA00022840"/>
    </source>
</evidence>
<dbReference type="AlphaFoldDB" id="A0A5C6C8X2"/>
<dbReference type="PROSITE" id="PS00107">
    <property type="entry name" value="PROTEIN_KINASE_ATP"/>
    <property type="match status" value="1"/>
</dbReference>
<dbReference type="InterPro" id="IPR011852">
    <property type="entry name" value="TRAP_TAXI"/>
</dbReference>
<comment type="caution">
    <text evidence="10">The sequence shown here is derived from an EMBL/GenBank/DDBJ whole genome shotgun (WGS) entry which is preliminary data.</text>
</comment>
<evidence type="ECO:0000313" key="11">
    <source>
        <dbReference type="Proteomes" id="UP000316304"/>
    </source>
</evidence>
<feature type="binding site" evidence="7">
    <location>
        <position position="145"/>
    </location>
    <ligand>
        <name>ATP</name>
        <dbReference type="ChEBI" id="CHEBI:30616"/>
    </ligand>
</feature>
<evidence type="ECO:0000256" key="7">
    <source>
        <dbReference type="PROSITE-ProRule" id="PRU10141"/>
    </source>
</evidence>
<dbReference type="SUPFAM" id="SSF53850">
    <property type="entry name" value="Periplasmic binding protein-like II"/>
    <property type="match status" value="1"/>
</dbReference>
<keyword evidence="5 10" id="KW-0418">Kinase</keyword>
<proteinExistence type="predicted"/>
<dbReference type="FunFam" id="1.10.510.10:FF:000021">
    <property type="entry name" value="Serine/threonine protein kinase"/>
    <property type="match status" value="1"/>
</dbReference>
<feature type="transmembrane region" description="Helical" evidence="8">
    <location>
        <begin position="425"/>
        <end position="444"/>
    </location>
</feature>
<dbReference type="Gene3D" id="3.30.200.20">
    <property type="entry name" value="Phosphorylase Kinase, domain 1"/>
    <property type="match status" value="1"/>
</dbReference>
<keyword evidence="11" id="KW-1185">Reference proteome</keyword>
<evidence type="ECO:0000259" key="9">
    <source>
        <dbReference type="PROSITE" id="PS50011"/>
    </source>
</evidence>
<dbReference type="NCBIfam" id="TIGR02122">
    <property type="entry name" value="TRAP_TAXI"/>
    <property type="match status" value="1"/>
</dbReference>
<evidence type="ECO:0000256" key="1">
    <source>
        <dbReference type="ARBA" id="ARBA00012513"/>
    </source>
</evidence>
<dbReference type="Gene3D" id="1.10.510.10">
    <property type="entry name" value="Transferase(Phosphotransferase) domain 1"/>
    <property type="match status" value="1"/>
</dbReference>
<dbReference type="InterPro" id="IPR017441">
    <property type="entry name" value="Protein_kinase_ATP_BS"/>
</dbReference>
<name>A0A5C6C8X2_9BACT</name>
<dbReference type="GO" id="GO:0005524">
    <property type="term" value="F:ATP binding"/>
    <property type="evidence" value="ECO:0007669"/>
    <property type="project" value="UniProtKB-UniRule"/>
</dbReference>
<dbReference type="PROSITE" id="PS50011">
    <property type="entry name" value="PROTEIN_KINASE_DOM"/>
    <property type="match status" value="1"/>
</dbReference>
<dbReference type="GO" id="GO:0004674">
    <property type="term" value="F:protein serine/threonine kinase activity"/>
    <property type="evidence" value="ECO:0007669"/>
    <property type="project" value="UniProtKB-KW"/>
</dbReference>
<keyword evidence="8" id="KW-0472">Membrane</keyword>
<keyword evidence="6 7" id="KW-0067">ATP-binding</keyword>
<dbReference type="CDD" id="cd14014">
    <property type="entry name" value="STKc_PknB_like"/>
    <property type="match status" value="1"/>
</dbReference>
<dbReference type="PANTHER" id="PTHR43289:SF6">
    <property type="entry name" value="SERINE_THREONINE-PROTEIN KINASE NEKL-3"/>
    <property type="match status" value="1"/>
</dbReference>
<dbReference type="EMBL" id="SJPT01000008">
    <property type="protein sequence ID" value="TWU20622.1"/>
    <property type="molecule type" value="Genomic_DNA"/>
</dbReference>
<organism evidence="10 11">
    <name type="scientific">Novipirellula galeiformis</name>
    <dbReference type="NCBI Taxonomy" id="2528004"/>
    <lineage>
        <taxon>Bacteria</taxon>
        <taxon>Pseudomonadati</taxon>
        <taxon>Planctomycetota</taxon>
        <taxon>Planctomycetia</taxon>
        <taxon>Pirellulales</taxon>
        <taxon>Pirellulaceae</taxon>
        <taxon>Novipirellula</taxon>
    </lineage>
</organism>
<evidence type="ECO:0000313" key="10">
    <source>
        <dbReference type="EMBL" id="TWU20622.1"/>
    </source>
</evidence>
<keyword evidence="3 10" id="KW-0808">Transferase</keyword>
<reference evidence="10 11" key="1">
    <citation type="submission" date="2019-02" db="EMBL/GenBank/DDBJ databases">
        <title>Deep-cultivation of Planctomycetes and their phenomic and genomic characterization uncovers novel biology.</title>
        <authorList>
            <person name="Wiegand S."/>
            <person name="Jogler M."/>
            <person name="Boedeker C."/>
            <person name="Pinto D."/>
            <person name="Vollmers J."/>
            <person name="Rivas-Marin E."/>
            <person name="Kohn T."/>
            <person name="Peeters S.H."/>
            <person name="Heuer A."/>
            <person name="Rast P."/>
            <person name="Oberbeckmann S."/>
            <person name="Bunk B."/>
            <person name="Jeske O."/>
            <person name="Meyerdierks A."/>
            <person name="Storesund J.E."/>
            <person name="Kallscheuer N."/>
            <person name="Luecker S."/>
            <person name="Lage O.M."/>
            <person name="Pohl T."/>
            <person name="Merkel B.J."/>
            <person name="Hornburger P."/>
            <person name="Mueller R.-W."/>
            <person name="Bruemmer F."/>
            <person name="Labrenz M."/>
            <person name="Spormann A.M."/>
            <person name="Op Den Camp H."/>
            <person name="Overmann J."/>
            <person name="Amann R."/>
            <person name="Jetten M.S.M."/>
            <person name="Mascher T."/>
            <person name="Medema M.H."/>
            <person name="Devos D.P."/>
            <person name="Kaster A.-K."/>
            <person name="Ovreas L."/>
            <person name="Rohde M."/>
            <person name="Galperin M.Y."/>
            <person name="Jogler C."/>
        </authorList>
    </citation>
    <scope>NUCLEOTIDE SEQUENCE [LARGE SCALE GENOMIC DNA]</scope>
    <source>
        <strain evidence="10 11">Pla52o</strain>
    </source>
</reference>
<dbReference type="RefSeq" id="WP_146596529.1">
    <property type="nucleotide sequence ID" value="NZ_SJPT01000008.1"/>
</dbReference>
<dbReference type="Pfam" id="PF00069">
    <property type="entry name" value="Pkinase"/>
    <property type="match status" value="1"/>
</dbReference>
<evidence type="ECO:0000256" key="5">
    <source>
        <dbReference type="ARBA" id="ARBA00022777"/>
    </source>
</evidence>
<dbReference type="EC" id="2.7.11.1" evidence="1"/>
<protein>
    <recommendedName>
        <fullName evidence="1">non-specific serine/threonine protein kinase</fullName>
        <ecNumber evidence="1">2.7.11.1</ecNumber>
    </recommendedName>
</protein>
<dbReference type="PANTHER" id="PTHR43289">
    <property type="entry name" value="MITOGEN-ACTIVATED PROTEIN KINASE KINASE KINASE 20-RELATED"/>
    <property type="match status" value="1"/>
</dbReference>
<dbReference type="InterPro" id="IPR011009">
    <property type="entry name" value="Kinase-like_dom_sf"/>
</dbReference>
<dbReference type="OrthoDB" id="6111975at2"/>
<dbReference type="Proteomes" id="UP000316304">
    <property type="component" value="Unassembled WGS sequence"/>
</dbReference>